<keyword evidence="12 14" id="KW-0456">Lyase</keyword>
<dbReference type="GO" id="GO:0005525">
    <property type="term" value="F:GTP binding"/>
    <property type="evidence" value="ECO:0007669"/>
    <property type="project" value="UniProtKB-KW"/>
</dbReference>
<evidence type="ECO:0000256" key="15">
    <source>
        <dbReference type="RuleBase" id="RU003431"/>
    </source>
</evidence>
<evidence type="ECO:0000256" key="12">
    <source>
        <dbReference type="ARBA" id="ARBA00023239"/>
    </source>
</evidence>
<dbReference type="SUPFAM" id="SSF56112">
    <property type="entry name" value="Protein kinase-like (PK-like)"/>
    <property type="match status" value="1"/>
</dbReference>
<dbReference type="PROSITE" id="PS50011">
    <property type="entry name" value="PROTEIN_KINASE_DOM"/>
    <property type="match status" value="1"/>
</dbReference>
<keyword evidence="13 15" id="KW-0141">cGMP biosynthesis</keyword>
<dbReference type="eggNOG" id="KOG1023">
    <property type="taxonomic scope" value="Eukaryota"/>
</dbReference>
<evidence type="ECO:0000313" key="20">
    <source>
        <dbReference type="EnsemblMetazoa" id="tetur12g03080.1"/>
    </source>
</evidence>
<reference evidence="20" key="2">
    <citation type="submission" date="2015-06" db="UniProtKB">
        <authorList>
            <consortium name="EnsemblMetazoa"/>
        </authorList>
    </citation>
    <scope>IDENTIFICATION</scope>
</reference>
<keyword evidence="7 17" id="KW-1133">Transmembrane helix</keyword>
<dbReference type="GO" id="GO:0007168">
    <property type="term" value="P:receptor guanylyl cyclase signaling pathway"/>
    <property type="evidence" value="ECO:0007669"/>
    <property type="project" value="TreeGrafter"/>
</dbReference>
<dbReference type="CDD" id="cd07302">
    <property type="entry name" value="CHD"/>
    <property type="match status" value="1"/>
</dbReference>
<dbReference type="InterPro" id="IPR018297">
    <property type="entry name" value="A/G_cyclase_CS"/>
</dbReference>
<dbReference type="GO" id="GO:0001653">
    <property type="term" value="F:peptide receptor activity"/>
    <property type="evidence" value="ECO:0007669"/>
    <property type="project" value="TreeGrafter"/>
</dbReference>
<sequence length="622" mass="71041">MVILTDYNHSVFPIIGVSMVIIAIIALVAHFVSKKIKFEVDLGDLWWQIKWDDLVFPERQLGKRSTLSLGISEASFRKSAASVASPISMASTTGTLKNISGVLVAMHKGVRVAVKVVPVKKFSINRALLMELKQMRETLHENLSRFVGLCTEEPNRAIITELCLRGSLRDLLENEAIQLDWVFKYAMITDIAEGMGYLHSSPIQFHGNLNSSNCIINERFTVKITDYGIREFRKQIDRMEDFNPRKFFWKAPEHLRERDPFNTGSQKGDVYSYAIILQEIITRSGPFESMERLGRKRAHMEPDEILDRIRMGMVPPFRPEVSADEAPRELIRLMHAAWHENPDSRPDFATIKPILKRITKGTSSRNLFDNLLSRMEQYTNNLERMVEEKTESLMEEKKKTEELLYQLLPQFVAEELKKGSQVYPEAFDAVTIFFSDIVGFTNISAESTPLQVVDLLNYLYTTFDNVIEKYDCYKVETIGDAYMVASGLPIRNGNDHVREICRMALELRNSMRNAKVPHDPEKTLMVRIGIHSGPCAAGVVGLKMPKYCLFGDTVNTASRMESHGEPLKIHISKATRDIIEQFFRSFIIVPRGEIEIKVSAIQISENFNHNSRLITFSHINTL</sequence>
<dbReference type="Pfam" id="PF00211">
    <property type="entry name" value="Guanylate_cyc"/>
    <property type="match status" value="1"/>
</dbReference>
<keyword evidence="5" id="KW-0732">Signal</keyword>
<feature type="domain" description="Guanylate cyclase" evidence="19">
    <location>
        <begin position="431"/>
        <end position="561"/>
    </location>
</feature>
<feature type="domain" description="Protein kinase" evidence="18">
    <location>
        <begin position="61"/>
        <end position="355"/>
    </location>
</feature>
<accession>T1KIY8</accession>
<dbReference type="Pfam" id="PF07701">
    <property type="entry name" value="HNOBA"/>
    <property type="match status" value="1"/>
</dbReference>
<dbReference type="GO" id="GO:0035556">
    <property type="term" value="P:intracellular signal transduction"/>
    <property type="evidence" value="ECO:0007669"/>
    <property type="project" value="InterPro"/>
</dbReference>
<dbReference type="InterPro" id="IPR011645">
    <property type="entry name" value="HNOB_dom_associated"/>
</dbReference>
<dbReference type="PANTHER" id="PTHR11920">
    <property type="entry name" value="GUANYLYL CYCLASE"/>
    <property type="match status" value="1"/>
</dbReference>
<dbReference type="Gene3D" id="3.30.70.1230">
    <property type="entry name" value="Nucleotide cyclase"/>
    <property type="match status" value="1"/>
</dbReference>
<dbReference type="InterPro" id="IPR029787">
    <property type="entry name" value="Nucleotide_cyclase"/>
</dbReference>
<keyword evidence="21" id="KW-1185">Reference proteome</keyword>
<dbReference type="GO" id="GO:0005524">
    <property type="term" value="F:ATP binding"/>
    <property type="evidence" value="ECO:0007669"/>
    <property type="project" value="InterPro"/>
</dbReference>
<dbReference type="GO" id="GO:0004016">
    <property type="term" value="F:adenylate cyclase activity"/>
    <property type="evidence" value="ECO:0007669"/>
    <property type="project" value="TreeGrafter"/>
</dbReference>
<dbReference type="SMART" id="SM00044">
    <property type="entry name" value="CYCc"/>
    <property type="match status" value="1"/>
</dbReference>
<evidence type="ECO:0000256" key="16">
    <source>
        <dbReference type="SAM" id="Coils"/>
    </source>
</evidence>
<dbReference type="EMBL" id="CAEY01000115">
    <property type="status" value="NOT_ANNOTATED_CDS"/>
    <property type="molecule type" value="Genomic_DNA"/>
</dbReference>
<evidence type="ECO:0000256" key="7">
    <source>
        <dbReference type="ARBA" id="ARBA00022989"/>
    </source>
</evidence>
<dbReference type="Gene3D" id="6.10.250.780">
    <property type="match status" value="1"/>
</dbReference>
<dbReference type="STRING" id="32264.T1KIY8"/>
<dbReference type="InterPro" id="IPR000719">
    <property type="entry name" value="Prot_kinase_dom"/>
</dbReference>
<reference evidence="21" key="1">
    <citation type="submission" date="2011-08" db="EMBL/GenBank/DDBJ databases">
        <authorList>
            <person name="Rombauts S."/>
        </authorList>
    </citation>
    <scope>NUCLEOTIDE SEQUENCE</scope>
    <source>
        <strain evidence="21">London</strain>
    </source>
</reference>
<dbReference type="PANTHER" id="PTHR11920:SF494">
    <property type="entry name" value="ATRIAL NATRIURETIC PEPTIDE RECEPTOR 2"/>
    <property type="match status" value="1"/>
</dbReference>
<keyword evidence="16" id="KW-0175">Coiled coil</keyword>
<evidence type="ECO:0000256" key="1">
    <source>
        <dbReference type="ARBA" id="ARBA00001436"/>
    </source>
</evidence>
<dbReference type="InterPro" id="IPR050401">
    <property type="entry name" value="Cyclic_nucleotide_synthase"/>
</dbReference>
<evidence type="ECO:0000256" key="17">
    <source>
        <dbReference type="SAM" id="Phobius"/>
    </source>
</evidence>
<dbReference type="InterPro" id="IPR001245">
    <property type="entry name" value="Ser-Thr/Tyr_kinase_cat_dom"/>
</dbReference>
<evidence type="ECO:0000256" key="10">
    <source>
        <dbReference type="ARBA" id="ARBA00023170"/>
    </source>
</evidence>
<comment type="subcellular location">
    <subcellularLocation>
        <location evidence="2">Membrane</location>
        <topology evidence="2">Single-pass type I membrane protein</topology>
    </subcellularLocation>
</comment>
<dbReference type="SUPFAM" id="SSF55073">
    <property type="entry name" value="Nucleotide cyclase"/>
    <property type="match status" value="1"/>
</dbReference>
<comment type="similarity">
    <text evidence="14">Belongs to the adenylyl cyclase class-4/guanylyl cyclase family.</text>
</comment>
<evidence type="ECO:0000256" key="8">
    <source>
        <dbReference type="ARBA" id="ARBA00023134"/>
    </source>
</evidence>
<dbReference type="Gene3D" id="1.10.510.10">
    <property type="entry name" value="Transferase(Phosphotransferase) domain 1"/>
    <property type="match status" value="1"/>
</dbReference>
<keyword evidence="10" id="KW-0675">Receptor</keyword>
<dbReference type="Proteomes" id="UP000015104">
    <property type="component" value="Unassembled WGS sequence"/>
</dbReference>
<keyword evidence="8" id="KW-0342">GTP-binding</keyword>
<dbReference type="Pfam" id="PF07714">
    <property type="entry name" value="PK_Tyr_Ser-Thr"/>
    <property type="match status" value="1"/>
</dbReference>
<dbReference type="InterPro" id="IPR011009">
    <property type="entry name" value="Kinase-like_dom_sf"/>
</dbReference>
<dbReference type="PROSITE" id="PS00452">
    <property type="entry name" value="GUANYLATE_CYCLASE_1"/>
    <property type="match status" value="1"/>
</dbReference>
<dbReference type="PROSITE" id="PS50125">
    <property type="entry name" value="GUANYLATE_CYCLASE_2"/>
    <property type="match status" value="1"/>
</dbReference>
<evidence type="ECO:0000259" key="18">
    <source>
        <dbReference type="PROSITE" id="PS50011"/>
    </source>
</evidence>
<evidence type="ECO:0000256" key="3">
    <source>
        <dbReference type="ARBA" id="ARBA00012202"/>
    </source>
</evidence>
<evidence type="ECO:0000256" key="14">
    <source>
        <dbReference type="RuleBase" id="RU000405"/>
    </source>
</evidence>
<evidence type="ECO:0000256" key="4">
    <source>
        <dbReference type="ARBA" id="ARBA00022692"/>
    </source>
</evidence>
<dbReference type="GO" id="GO:0005886">
    <property type="term" value="C:plasma membrane"/>
    <property type="evidence" value="ECO:0007669"/>
    <property type="project" value="TreeGrafter"/>
</dbReference>
<keyword evidence="9 17" id="KW-0472">Membrane</keyword>
<evidence type="ECO:0000259" key="19">
    <source>
        <dbReference type="PROSITE" id="PS50125"/>
    </source>
</evidence>
<evidence type="ECO:0000313" key="21">
    <source>
        <dbReference type="Proteomes" id="UP000015104"/>
    </source>
</evidence>
<name>T1KIY8_TETUR</name>
<evidence type="ECO:0000256" key="5">
    <source>
        <dbReference type="ARBA" id="ARBA00022729"/>
    </source>
</evidence>
<evidence type="ECO:0000256" key="9">
    <source>
        <dbReference type="ARBA" id="ARBA00023136"/>
    </source>
</evidence>
<dbReference type="AlphaFoldDB" id="T1KIY8"/>
<dbReference type="InterPro" id="IPR001054">
    <property type="entry name" value="A/G_cyclase"/>
</dbReference>
<dbReference type="FunFam" id="3.30.70.1230:FF:000004">
    <property type="entry name" value="Guanylate cyclase"/>
    <property type="match status" value="1"/>
</dbReference>
<organism evidence="20 21">
    <name type="scientific">Tetranychus urticae</name>
    <name type="common">Two-spotted spider mite</name>
    <dbReference type="NCBI Taxonomy" id="32264"/>
    <lineage>
        <taxon>Eukaryota</taxon>
        <taxon>Metazoa</taxon>
        <taxon>Ecdysozoa</taxon>
        <taxon>Arthropoda</taxon>
        <taxon>Chelicerata</taxon>
        <taxon>Arachnida</taxon>
        <taxon>Acari</taxon>
        <taxon>Acariformes</taxon>
        <taxon>Trombidiformes</taxon>
        <taxon>Prostigmata</taxon>
        <taxon>Eleutherengona</taxon>
        <taxon>Raphignathae</taxon>
        <taxon>Tetranychoidea</taxon>
        <taxon>Tetranychidae</taxon>
        <taxon>Tetranychus</taxon>
    </lineage>
</organism>
<dbReference type="EC" id="4.6.1.2" evidence="3 15"/>
<keyword evidence="4 17" id="KW-0812">Transmembrane</keyword>
<dbReference type="EnsemblMetazoa" id="tetur12g03080.1">
    <property type="protein sequence ID" value="tetur12g03080.1"/>
    <property type="gene ID" value="tetur12g03080"/>
</dbReference>
<evidence type="ECO:0000256" key="6">
    <source>
        <dbReference type="ARBA" id="ARBA00022741"/>
    </source>
</evidence>
<dbReference type="GO" id="GO:0004383">
    <property type="term" value="F:guanylate cyclase activity"/>
    <property type="evidence" value="ECO:0007669"/>
    <property type="project" value="UniProtKB-EC"/>
</dbReference>
<comment type="catalytic activity">
    <reaction evidence="1 15">
        <text>GTP = 3',5'-cyclic GMP + diphosphate</text>
        <dbReference type="Rhea" id="RHEA:13665"/>
        <dbReference type="ChEBI" id="CHEBI:33019"/>
        <dbReference type="ChEBI" id="CHEBI:37565"/>
        <dbReference type="ChEBI" id="CHEBI:57746"/>
        <dbReference type="EC" id="4.6.1.2"/>
    </reaction>
</comment>
<feature type="transmembrane region" description="Helical" evidence="17">
    <location>
        <begin position="12"/>
        <end position="32"/>
    </location>
</feature>
<proteinExistence type="inferred from homology"/>
<evidence type="ECO:0000256" key="11">
    <source>
        <dbReference type="ARBA" id="ARBA00023180"/>
    </source>
</evidence>
<dbReference type="GO" id="GO:0004672">
    <property type="term" value="F:protein kinase activity"/>
    <property type="evidence" value="ECO:0007669"/>
    <property type="project" value="InterPro"/>
</dbReference>
<dbReference type="HOGENOM" id="CLU_001072_11_1_1"/>
<keyword evidence="11" id="KW-0325">Glycoprotein</keyword>
<keyword evidence="6" id="KW-0547">Nucleotide-binding</keyword>
<feature type="coiled-coil region" evidence="16">
    <location>
        <begin position="368"/>
        <end position="399"/>
    </location>
</feature>
<protein>
    <recommendedName>
        <fullName evidence="3 15">Guanylate cyclase</fullName>
        <ecNumber evidence="3 15">4.6.1.2</ecNumber>
    </recommendedName>
</protein>
<evidence type="ECO:0000256" key="2">
    <source>
        <dbReference type="ARBA" id="ARBA00004479"/>
    </source>
</evidence>
<evidence type="ECO:0000256" key="13">
    <source>
        <dbReference type="ARBA" id="ARBA00023293"/>
    </source>
</evidence>